<name>A0A4Z1H933_9HELO</name>
<gene>
    <name evidence="2" type="ORF">BHYA_0020g00340</name>
</gene>
<keyword evidence="3" id="KW-1185">Reference proteome</keyword>
<evidence type="ECO:0000256" key="1">
    <source>
        <dbReference type="SAM" id="SignalP"/>
    </source>
</evidence>
<evidence type="ECO:0000313" key="2">
    <source>
        <dbReference type="EMBL" id="TGO41537.1"/>
    </source>
</evidence>
<accession>A0A4Z1H933</accession>
<reference evidence="2 3" key="1">
    <citation type="submission" date="2017-12" db="EMBL/GenBank/DDBJ databases">
        <title>Comparative genomics of Botrytis spp.</title>
        <authorList>
            <person name="Valero-Jimenez C.A."/>
            <person name="Tapia P."/>
            <person name="Veloso J."/>
            <person name="Silva-Moreno E."/>
            <person name="Staats M."/>
            <person name="Valdes J.H."/>
            <person name="Van Kan J.A.L."/>
        </authorList>
    </citation>
    <scope>NUCLEOTIDE SEQUENCE [LARGE SCALE GENOMIC DNA]</scope>
    <source>
        <strain evidence="2 3">Bh0001</strain>
    </source>
</reference>
<evidence type="ECO:0000313" key="3">
    <source>
        <dbReference type="Proteomes" id="UP000297814"/>
    </source>
</evidence>
<sequence length="82" mass="9148">MESFRAGTIGTCAWLCFGLPHCMEAVEEEIGEKKGGFGLADYESFIGQRWILLSSIQPLMSQTLRASCLFLKNRIDEMVGEV</sequence>
<proteinExistence type="predicted"/>
<protein>
    <submittedName>
        <fullName evidence="2">Uncharacterized protein</fullName>
    </submittedName>
</protein>
<feature type="chain" id="PRO_5021470522" evidence="1">
    <location>
        <begin position="26"/>
        <end position="82"/>
    </location>
</feature>
<comment type="caution">
    <text evidence="2">The sequence shown here is derived from an EMBL/GenBank/DDBJ whole genome shotgun (WGS) entry which is preliminary data.</text>
</comment>
<keyword evidence="1" id="KW-0732">Signal</keyword>
<feature type="signal peptide" evidence="1">
    <location>
        <begin position="1"/>
        <end position="25"/>
    </location>
</feature>
<dbReference type="EMBL" id="PQXK01000020">
    <property type="protein sequence ID" value="TGO41537.1"/>
    <property type="molecule type" value="Genomic_DNA"/>
</dbReference>
<dbReference type="AlphaFoldDB" id="A0A4Z1H933"/>
<dbReference type="Proteomes" id="UP000297814">
    <property type="component" value="Unassembled WGS sequence"/>
</dbReference>
<organism evidence="2 3">
    <name type="scientific">Botrytis hyacinthi</name>
    <dbReference type="NCBI Taxonomy" id="278943"/>
    <lineage>
        <taxon>Eukaryota</taxon>
        <taxon>Fungi</taxon>
        <taxon>Dikarya</taxon>
        <taxon>Ascomycota</taxon>
        <taxon>Pezizomycotina</taxon>
        <taxon>Leotiomycetes</taxon>
        <taxon>Helotiales</taxon>
        <taxon>Sclerotiniaceae</taxon>
        <taxon>Botrytis</taxon>
    </lineage>
</organism>